<evidence type="ECO:0000256" key="1">
    <source>
        <dbReference type="ARBA" id="ARBA00006976"/>
    </source>
</evidence>
<name>A0ABX6IRN6_9CHLA</name>
<accession>A0ABX6IRN6</accession>
<sequence length="264" mass="29322">MQTLVFCSFKGGTGKTTLSLNVGCNLAQFLGKKVLLVDLDPQSNLSSGLGVGVTNDQKGLHDIVYASSDLKSIVCKTKKTNVDIIPSSFLSEQFRLSSTSIIPKNNLKLFLDEFCASFYDVCIIDTPPSLGGLTKEAFIAGDRLIACLTPEPFSILGLQKIREFLISIGKQDDDHILGIILSFWDDRNSTNRTYIDIIESIYENKTFSTKIRRDVSLSRSLLKEDSVANVYPHSRAAADILSLTYEIANLLHFEHKQDFSQRTL</sequence>
<dbReference type="PANTHER" id="PTHR13696">
    <property type="entry name" value="P-LOOP CONTAINING NUCLEOSIDE TRIPHOSPHATE HYDROLASE"/>
    <property type="match status" value="1"/>
</dbReference>
<geneLocation type="plasmid" evidence="3 4">
    <name>pR19</name>
</geneLocation>
<dbReference type="Proteomes" id="UP000512184">
    <property type="component" value="Plasmid pR19"/>
</dbReference>
<dbReference type="CDD" id="cd02042">
    <property type="entry name" value="ParAB_family"/>
    <property type="match status" value="1"/>
</dbReference>
<organism evidence="3 4">
    <name type="scientific">Chlamydia suis</name>
    <dbReference type="NCBI Taxonomy" id="83559"/>
    <lineage>
        <taxon>Bacteria</taxon>
        <taxon>Pseudomonadati</taxon>
        <taxon>Chlamydiota</taxon>
        <taxon>Chlamydiia</taxon>
        <taxon>Chlamydiales</taxon>
        <taxon>Chlamydiaceae</taxon>
        <taxon>Chlamydia/Chlamydophila group</taxon>
        <taxon>Chlamydia</taxon>
    </lineage>
</organism>
<evidence type="ECO:0000313" key="3">
    <source>
        <dbReference type="EMBL" id="QHP83863.1"/>
    </source>
</evidence>
<evidence type="ECO:0000259" key="2">
    <source>
        <dbReference type="Pfam" id="PF13614"/>
    </source>
</evidence>
<proteinExistence type="inferred from homology"/>
<dbReference type="Gene3D" id="3.40.50.300">
    <property type="entry name" value="P-loop containing nucleotide triphosphate hydrolases"/>
    <property type="match status" value="1"/>
</dbReference>
<dbReference type="InterPro" id="IPR025669">
    <property type="entry name" value="AAA_dom"/>
</dbReference>
<dbReference type="RefSeq" id="WP_181389289.1">
    <property type="nucleotide sequence ID" value="NZ_CP035279.1"/>
</dbReference>
<keyword evidence="3" id="KW-0614">Plasmid</keyword>
<dbReference type="InterPro" id="IPR050678">
    <property type="entry name" value="DNA_Partitioning_ATPase"/>
</dbReference>
<dbReference type="PANTHER" id="PTHR13696:SF52">
    <property type="entry name" value="PARA FAMILY PROTEIN CT_582"/>
    <property type="match status" value="1"/>
</dbReference>
<dbReference type="SUPFAM" id="SSF52540">
    <property type="entry name" value="P-loop containing nucleoside triphosphate hydrolases"/>
    <property type="match status" value="1"/>
</dbReference>
<comment type="similarity">
    <text evidence="1">Belongs to the ParA family.</text>
</comment>
<dbReference type="InterPro" id="IPR027417">
    <property type="entry name" value="P-loop_NTPase"/>
</dbReference>
<keyword evidence="4" id="KW-1185">Reference proteome</keyword>
<evidence type="ECO:0000313" key="4">
    <source>
        <dbReference type="Proteomes" id="UP000512184"/>
    </source>
</evidence>
<feature type="domain" description="AAA" evidence="2">
    <location>
        <begin position="1"/>
        <end position="171"/>
    </location>
</feature>
<reference evidence="3" key="1">
    <citation type="submission" date="2019-01" db="EMBL/GenBank/DDBJ databases">
        <title>Whole genome sequencing and annotation enables comparative genome analysis that reveals unique features of the Chlamydia suis R19 Genome.</title>
        <authorList>
            <person name="Dimond Z.E."/>
        </authorList>
    </citation>
    <scope>NUCLEOTIDE SEQUENCE [LARGE SCALE GENOMIC DNA]</scope>
    <source>
        <strain evidence="3">R19</strain>
    </source>
</reference>
<dbReference type="Pfam" id="PF13614">
    <property type="entry name" value="AAA_31"/>
    <property type="match status" value="1"/>
</dbReference>
<protein>
    <submittedName>
        <fullName evidence="3">Chromosome partitioning protein ParA</fullName>
    </submittedName>
</protein>
<dbReference type="EMBL" id="CP035279">
    <property type="protein sequence ID" value="QHP83863.1"/>
    <property type="molecule type" value="Genomic_DNA"/>
</dbReference>
<gene>
    <name evidence="3" type="ORF">Chls_p02</name>
</gene>